<evidence type="ECO:0000313" key="10">
    <source>
        <dbReference type="Proteomes" id="UP001633002"/>
    </source>
</evidence>
<dbReference type="GO" id="GO:0005634">
    <property type="term" value="C:nucleus"/>
    <property type="evidence" value="ECO:0007669"/>
    <property type="project" value="UniProtKB-SubCell"/>
</dbReference>
<organism evidence="9 10">
    <name type="scientific">Riccia sorocarpa</name>
    <dbReference type="NCBI Taxonomy" id="122646"/>
    <lineage>
        <taxon>Eukaryota</taxon>
        <taxon>Viridiplantae</taxon>
        <taxon>Streptophyta</taxon>
        <taxon>Embryophyta</taxon>
        <taxon>Marchantiophyta</taxon>
        <taxon>Marchantiopsida</taxon>
        <taxon>Marchantiidae</taxon>
        <taxon>Marchantiales</taxon>
        <taxon>Ricciaceae</taxon>
        <taxon>Riccia</taxon>
    </lineage>
</organism>
<feature type="region of interest" description="Disordered" evidence="7">
    <location>
        <begin position="1637"/>
        <end position="1657"/>
    </location>
</feature>
<evidence type="ECO:0000256" key="2">
    <source>
        <dbReference type="ARBA" id="ARBA00004574"/>
    </source>
</evidence>
<evidence type="ECO:0000256" key="6">
    <source>
        <dbReference type="ARBA" id="ARBA00023306"/>
    </source>
</evidence>
<dbReference type="SUPFAM" id="SSF48371">
    <property type="entry name" value="ARM repeat"/>
    <property type="match status" value="1"/>
</dbReference>
<dbReference type="Proteomes" id="UP001633002">
    <property type="component" value="Unassembled WGS sequence"/>
</dbReference>
<sequence>MADVGDESAMRLRSRSEMKLLLHGLTPSKAHNDRIRAYGTLSGLLEKIGSLPINLQNDLQTLWRIIQQDITSSHDEIAEHALKVLCVILRLAKLTDSVAGSFLKTLITLITTTSRQRIFYLGMWCISKQELSRPVLIAHLEALVEAIVRGIDSPHDSLKTTSVSFQALSLLSKQLPQEMHELSASWCPPVYRKLMNLKTCTLAEKCLSDAVSVILPSTPALTEAVVTDMQLKLLVKMKSMVKGEEREALCAIPALSWLIRLLGKRFLQEKALINETLQILETSFTSPSSQVRYASQVAWLPFIDAFVPAQGEAAPGEKLGVEKAPSGKDNSFHKRLKLLMTPLVTTMRWETVTTVQHNCFLTWRYLLSRLGDTINQNLEYDTTVSPMLETVFKTGPKKIDPSVWAAYVDVYKCICLRNANPVLKGEYISESPSLHIPKAPFKEMREQSVDEARSKTQIQFSPWRLDRLESLVKILKLLWVHGLAETDEAGAQNPSDPAHKGCKLLDVSFECWGLLVTGVKAEETTSVRPSTEHVTAVHLLLNFFSWACKRRPSPGSLAAVWQLAETLTEVLQPVILTSSFYKAQVPLEDLARQMSERLPADSGPLEQSLVMVNPVVYISAVWFDLILRSESGGDYNLCGTVTRLTTSARSGFDVLGTFHGFALILDCLSKGLSDAEAPDPHAMKSESRKKNWASLLNVWRIVADQLRDHIERAGDVPSVDLGGGASEYRVPWTLLLYPIKFFLCLSFKDTGTGKSEDGKTRASEGVSGASEPQFLSVEKTWLRLYESVSGVSSCKPSSLNAFVGGLFNKIMKILEHVFQEKTEVNPQFLRFLGDIVIHALEHAEVPNFAMLAISRKRRKTCFGTSSVRIQYLAGIEAEESTHLRDLLVLASWLLRCTHEACISEGRYFTDLDIVCRLLPTLNGIFQQTTSQNDALRLLEVFSQPFKQWLAVGAEGGGKEKNFVKDSNALQEALSQAWDGLLSCLQACHPGLKFDQALLDIQAPTLSLALVHDYTPIAEKTLSFWDATYGSSKGNTLKYPSCLVEVINKLQQQKVQLSLPGWSSGNETIKQKFAVAVYSRHPLARFMPRQAGPEQNVCPSSKEENHSQDLVPSALDSAVLPKVKAACNTKEEVSNSRQGHLEDNRSDGLQTVEISTRVEGGDYLVARADMLTGESSPEANSSLEDYMSIVDSALKKFPEGDSPSPDNVAFVNESASLSGLGMDGERQVSDTVSPETFKSSERPEGFTAVEESRLLPVTASKQDVITGRGAESTLITPPVASVDIPLSPPNILAAGERDERIAAAIEAISQASNAGSLTSVPPRPKKKLEFQDAADALGTHQPEETAAVTLIDTGAAEVRDLQRTQLTLEASFPAEGTEGCDNSVPPGDATEPNDEGCNKDAVHAVPRDSDGGIPHCVVKQTEAAEPRSGCSGGGTSSAPVSKKYRKVEFLIRPMKERLAGLVRQNPYLTFREFVRSEQLYFYKGSIPTKALINLKKYLNDLKMRAFPDHMNAAHSDEEEAAAARPRTADSDKENSRPTEDALKGTHPHEEDQLLRDADAGAGATSPAEQENEMSQLSMDDNPTLLYRNGVYGENHSRHPRLRRALDVIAPSPTAVALRSSGKLRGGKHRRVDPNIARGCVLHPNSKNAGSRRPRRSININSVPGREERAESACRTKKTLVANIVTRAKSHVKLPLVNPAPSKEVVAFPAEYLEYDSNSSFRIRDLSPGLFDKSKTATELQNLAVQAAARSPRLNHPRKSRFPKRLDPSPCNGDHHNIMAPSAEHLLIEESLHPRPVSDSAAELLVATASPTDGVTGAPQGESPQALVQPNPLSEGKGCEDVDDGTVTRSETDLNGQIQSLLQGKGVRMHHILGALAAAPGWDSLSEREARDAEKHLSRILATLSQRKVGDESPKFSTPPTHFSSSTSLDV</sequence>
<keyword evidence="5" id="KW-0539">Nucleus</keyword>
<evidence type="ECO:0000256" key="3">
    <source>
        <dbReference type="ARBA" id="ARBA00022454"/>
    </source>
</evidence>
<dbReference type="PANTHER" id="PTHR22928:SF3">
    <property type="entry name" value="TELOMERE-ASSOCIATED PROTEIN RIF1"/>
    <property type="match status" value="1"/>
</dbReference>
<keyword evidence="6" id="KW-0131">Cell cycle</keyword>
<keyword evidence="3" id="KW-0158">Chromosome</keyword>
<feature type="region of interest" description="Disordered" evidence="7">
    <location>
        <begin position="1744"/>
        <end position="1776"/>
    </location>
</feature>
<evidence type="ECO:0000256" key="4">
    <source>
        <dbReference type="ARBA" id="ARBA00022895"/>
    </source>
</evidence>
<reference evidence="9 10" key="1">
    <citation type="submission" date="2024-09" db="EMBL/GenBank/DDBJ databases">
        <title>Chromosome-scale assembly of Riccia sorocarpa.</title>
        <authorList>
            <person name="Paukszto L."/>
        </authorList>
    </citation>
    <scope>NUCLEOTIDE SEQUENCE [LARGE SCALE GENOMIC DNA]</scope>
    <source>
        <strain evidence="9">LP-2024</strain>
        <tissue evidence="9">Aerial parts of the thallus</tissue>
    </source>
</reference>
<feature type="region of interest" description="Disordered" evidence="7">
    <location>
        <begin position="1087"/>
        <end position="1107"/>
    </location>
</feature>
<dbReference type="PANTHER" id="PTHR22928">
    <property type="entry name" value="TELOMERE-ASSOCIATED PROTEIN RIF1"/>
    <property type="match status" value="1"/>
</dbReference>
<evidence type="ECO:0000259" key="8">
    <source>
        <dbReference type="Pfam" id="PF12231"/>
    </source>
</evidence>
<feature type="compositionally biased region" description="Basic and acidic residues" evidence="7">
    <location>
        <begin position="1525"/>
        <end position="1557"/>
    </location>
</feature>
<evidence type="ECO:0000256" key="5">
    <source>
        <dbReference type="ARBA" id="ARBA00023242"/>
    </source>
</evidence>
<dbReference type="Gene3D" id="1.25.10.10">
    <property type="entry name" value="Leucine-rich Repeat Variant"/>
    <property type="match status" value="1"/>
</dbReference>
<keyword evidence="10" id="KW-1185">Reference proteome</keyword>
<dbReference type="InterPro" id="IPR011989">
    <property type="entry name" value="ARM-like"/>
</dbReference>
<dbReference type="GO" id="GO:0000781">
    <property type="term" value="C:chromosome, telomeric region"/>
    <property type="evidence" value="ECO:0007669"/>
    <property type="project" value="UniProtKB-SubCell"/>
</dbReference>
<gene>
    <name evidence="9" type="ORF">R1sor_019220</name>
</gene>
<feature type="region of interest" description="Disordered" evidence="7">
    <location>
        <begin position="1373"/>
        <end position="1396"/>
    </location>
</feature>
<comment type="subcellular location">
    <subcellularLocation>
        <location evidence="2">Chromosome</location>
        <location evidence="2">Telomere</location>
    </subcellularLocation>
    <subcellularLocation>
        <location evidence="1">Nucleus</location>
    </subcellularLocation>
</comment>
<evidence type="ECO:0000313" key="9">
    <source>
        <dbReference type="EMBL" id="KAL3701198.1"/>
    </source>
</evidence>
<feature type="domain" description="Telomere-associated protein Rif1 N-terminal" evidence="8">
    <location>
        <begin position="31"/>
        <end position="372"/>
    </location>
</feature>
<name>A0ABD3IBW8_9MARC</name>
<feature type="region of interest" description="Disordered" evidence="7">
    <location>
        <begin position="1512"/>
        <end position="1580"/>
    </location>
</feature>
<dbReference type="InterPro" id="IPR022031">
    <property type="entry name" value="Rif1_N"/>
</dbReference>
<proteinExistence type="predicted"/>
<evidence type="ECO:0000256" key="1">
    <source>
        <dbReference type="ARBA" id="ARBA00004123"/>
    </source>
</evidence>
<feature type="compositionally biased region" description="Polar residues" evidence="7">
    <location>
        <begin position="1820"/>
        <end position="1830"/>
    </location>
</feature>
<dbReference type="Pfam" id="PF12231">
    <property type="entry name" value="Rif1_N"/>
    <property type="match status" value="1"/>
</dbReference>
<feature type="region of interest" description="Disordered" evidence="7">
    <location>
        <begin position="1902"/>
        <end position="1929"/>
    </location>
</feature>
<evidence type="ECO:0000256" key="7">
    <source>
        <dbReference type="SAM" id="MobiDB-lite"/>
    </source>
</evidence>
<keyword evidence="4" id="KW-0779">Telomere</keyword>
<feature type="region of interest" description="Disordered" evidence="7">
    <location>
        <begin position="1218"/>
        <end position="1247"/>
    </location>
</feature>
<feature type="compositionally biased region" description="Low complexity" evidence="7">
    <location>
        <begin position="1913"/>
        <end position="1929"/>
    </location>
</feature>
<protein>
    <recommendedName>
        <fullName evidence="8">Telomere-associated protein Rif1 N-terminal domain-containing protein</fullName>
    </recommendedName>
</protein>
<feature type="compositionally biased region" description="Polar residues" evidence="7">
    <location>
        <begin position="1565"/>
        <end position="1579"/>
    </location>
</feature>
<feature type="region of interest" description="Disordered" evidence="7">
    <location>
        <begin position="1809"/>
        <end position="1851"/>
    </location>
</feature>
<accession>A0ABD3IBW8</accession>
<dbReference type="InterPro" id="IPR016024">
    <property type="entry name" value="ARM-type_fold"/>
</dbReference>
<comment type="caution">
    <text evidence="9">The sequence shown here is derived from an EMBL/GenBank/DDBJ whole genome shotgun (WGS) entry which is preliminary data.</text>
</comment>
<dbReference type="EMBL" id="JBJQOH010000001">
    <property type="protein sequence ID" value="KAL3701198.1"/>
    <property type="molecule type" value="Genomic_DNA"/>
</dbReference>
<feature type="compositionally biased region" description="Basic residues" evidence="7">
    <location>
        <begin position="1751"/>
        <end position="1761"/>
    </location>
</feature>